<dbReference type="PROSITE" id="PS50943">
    <property type="entry name" value="HTH_CROC1"/>
    <property type="match status" value="1"/>
</dbReference>
<evidence type="ECO:0000313" key="4">
    <source>
        <dbReference type="Proteomes" id="UP000236520"/>
    </source>
</evidence>
<dbReference type="RefSeq" id="WP_102937390.1">
    <property type="nucleotide sequence ID" value="NZ_LJIW01000002.1"/>
</dbReference>
<dbReference type="Pfam" id="PF13560">
    <property type="entry name" value="HTH_31"/>
    <property type="match status" value="1"/>
</dbReference>
<dbReference type="Gene3D" id="1.25.40.10">
    <property type="entry name" value="Tetratricopeptide repeat domain"/>
    <property type="match status" value="1"/>
</dbReference>
<dbReference type="CDD" id="cd00093">
    <property type="entry name" value="HTH_XRE"/>
    <property type="match status" value="1"/>
</dbReference>
<dbReference type="GO" id="GO:0003677">
    <property type="term" value="F:DNA binding"/>
    <property type="evidence" value="ECO:0007669"/>
    <property type="project" value="InterPro"/>
</dbReference>
<dbReference type="AlphaFoldDB" id="A0A2J7YYR1"/>
<feature type="domain" description="HTH cro/C1-type" evidence="2">
    <location>
        <begin position="9"/>
        <end position="60"/>
    </location>
</feature>
<proteinExistence type="predicted"/>
<sequence>MHETFGQALRRLRGSRSVRDVAQLANCGKSHVSDLERGKKFPTPEIAEALDAALDAGGELVALASVRPGTSPLEQADALQRGLYEAFAAGPMTDAALEEWAYTIARHGRATRYRPEAEHLPELISDFSDLRLLLSHRHSAPIRRALTIATAQMAGLMALTLLKLGEPSARSWWRTGRAAAAAAEDRATLSWIYAHESYQLYYSGDVPGAIECAARAQQLAGGLPCVGDALAAPLEARAHAIHQRADATADALRRAEVALERLDAVDRIGSAFGYSEAQLAFHAGSACTHLGQTARARDEHERALELYPTDDHTDRALIQLDQALCLLADGQPAEAADQATRTIVALPVQHRSALIMYRAEELTASVPRARQTLPEMRVLRKVLALPPGDVEG</sequence>
<dbReference type="InterPro" id="IPR010982">
    <property type="entry name" value="Lambda_DNA-bd_dom_sf"/>
</dbReference>
<comment type="caution">
    <text evidence="3">The sequence shown here is derived from an EMBL/GenBank/DDBJ whole genome shotgun (WGS) entry which is preliminary data.</text>
</comment>
<dbReference type="SMART" id="SM00530">
    <property type="entry name" value="HTH_XRE"/>
    <property type="match status" value="1"/>
</dbReference>
<dbReference type="PROSITE" id="PS50005">
    <property type="entry name" value="TPR"/>
    <property type="match status" value="1"/>
</dbReference>
<organism evidence="3 4">
    <name type="scientific">Streptomyces malaysiensis</name>
    <dbReference type="NCBI Taxonomy" id="92644"/>
    <lineage>
        <taxon>Bacteria</taxon>
        <taxon>Bacillati</taxon>
        <taxon>Actinomycetota</taxon>
        <taxon>Actinomycetes</taxon>
        <taxon>Kitasatosporales</taxon>
        <taxon>Streptomycetaceae</taxon>
        <taxon>Streptomyces</taxon>
        <taxon>Streptomyces violaceusniger group</taxon>
    </lineage>
</organism>
<protein>
    <recommendedName>
        <fullName evidence="2">HTH cro/C1-type domain-containing protein</fullName>
    </recommendedName>
</protein>
<dbReference type="InterPro" id="IPR001387">
    <property type="entry name" value="Cro/C1-type_HTH"/>
</dbReference>
<evidence type="ECO:0000313" key="3">
    <source>
        <dbReference type="EMBL" id="PNG93165.1"/>
    </source>
</evidence>
<evidence type="ECO:0000259" key="2">
    <source>
        <dbReference type="PROSITE" id="PS50943"/>
    </source>
</evidence>
<gene>
    <name evidence="3" type="ORF">SMF913_28630</name>
</gene>
<feature type="repeat" description="TPR" evidence="1">
    <location>
        <begin position="277"/>
        <end position="310"/>
    </location>
</feature>
<keyword evidence="1" id="KW-0802">TPR repeat</keyword>
<evidence type="ECO:0000256" key="1">
    <source>
        <dbReference type="PROSITE-ProRule" id="PRU00339"/>
    </source>
</evidence>
<dbReference type="InterPro" id="IPR011990">
    <property type="entry name" value="TPR-like_helical_dom_sf"/>
</dbReference>
<keyword evidence="4" id="KW-1185">Reference proteome</keyword>
<accession>A0A2J7YYR1</accession>
<dbReference type="Proteomes" id="UP000236520">
    <property type="component" value="Unassembled WGS sequence"/>
</dbReference>
<dbReference type="Gene3D" id="1.10.260.40">
    <property type="entry name" value="lambda repressor-like DNA-binding domains"/>
    <property type="match status" value="1"/>
</dbReference>
<dbReference type="EMBL" id="LJIW01000002">
    <property type="protein sequence ID" value="PNG93165.1"/>
    <property type="molecule type" value="Genomic_DNA"/>
</dbReference>
<reference evidence="3 4" key="1">
    <citation type="submission" date="2015-09" db="EMBL/GenBank/DDBJ databases">
        <title>Genome sequence, genome mining and natural product profiling of a biocontrol bacterium Streptomyces malaysiensis F913.</title>
        <authorList>
            <person name="Xu Y."/>
            <person name="Wei J."/>
            <person name="Xie J."/>
            <person name="Li T."/>
            <person name="Zhou Z."/>
        </authorList>
    </citation>
    <scope>NUCLEOTIDE SEQUENCE [LARGE SCALE GENOMIC DNA]</scope>
    <source>
        <strain evidence="3 4">F913</strain>
    </source>
</reference>
<dbReference type="InterPro" id="IPR019734">
    <property type="entry name" value="TPR_rpt"/>
</dbReference>
<dbReference type="SUPFAM" id="SSF47413">
    <property type="entry name" value="lambda repressor-like DNA-binding domains"/>
    <property type="match status" value="1"/>
</dbReference>
<name>A0A2J7YYR1_STRMQ</name>
<dbReference type="SUPFAM" id="SSF48452">
    <property type="entry name" value="TPR-like"/>
    <property type="match status" value="1"/>
</dbReference>